<dbReference type="STRING" id="633440.SAMN05421869_134106"/>
<keyword evidence="1" id="KW-1133">Transmembrane helix</keyword>
<reference evidence="2 3" key="1">
    <citation type="submission" date="2016-10" db="EMBL/GenBank/DDBJ databases">
        <authorList>
            <person name="de Groot N.N."/>
        </authorList>
    </citation>
    <scope>NUCLEOTIDE SEQUENCE [LARGE SCALE GENOMIC DNA]</scope>
    <source>
        <strain evidence="2 3">CGMCC 4.6533</strain>
    </source>
</reference>
<evidence type="ECO:0000256" key="1">
    <source>
        <dbReference type="SAM" id="Phobius"/>
    </source>
</evidence>
<name>A0A1G9PVT3_9ACTN</name>
<proteinExistence type="predicted"/>
<organism evidence="2 3">
    <name type="scientific">Nonomuraea jiangxiensis</name>
    <dbReference type="NCBI Taxonomy" id="633440"/>
    <lineage>
        <taxon>Bacteria</taxon>
        <taxon>Bacillati</taxon>
        <taxon>Actinomycetota</taxon>
        <taxon>Actinomycetes</taxon>
        <taxon>Streptosporangiales</taxon>
        <taxon>Streptosporangiaceae</taxon>
        <taxon>Nonomuraea</taxon>
    </lineage>
</organism>
<keyword evidence="3" id="KW-1185">Reference proteome</keyword>
<dbReference type="EMBL" id="FNDJ01000034">
    <property type="protein sequence ID" value="SDM02357.1"/>
    <property type="molecule type" value="Genomic_DNA"/>
</dbReference>
<keyword evidence="1" id="KW-0472">Membrane</keyword>
<dbReference type="AlphaFoldDB" id="A0A1G9PVT3"/>
<sequence length="68" mass="7187">MTRALSLGMIAFPSPPYSIIAGIVIGNVVVSLLMNRDSGLGIDELIAFGGGALLGVVVEFAIFRRPRR</sequence>
<feature type="transmembrane region" description="Helical" evidence="1">
    <location>
        <begin position="45"/>
        <end position="63"/>
    </location>
</feature>
<evidence type="ECO:0000313" key="2">
    <source>
        <dbReference type="EMBL" id="SDM02357.1"/>
    </source>
</evidence>
<gene>
    <name evidence="2" type="ORF">SAMN05421869_134106</name>
</gene>
<protein>
    <submittedName>
        <fullName evidence="2">Uncharacterized protein</fullName>
    </submittedName>
</protein>
<keyword evidence="1" id="KW-0812">Transmembrane</keyword>
<evidence type="ECO:0000313" key="3">
    <source>
        <dbReference type="Proteomes" id="UP000199202"/>
    </source>
</evidence>
<accession>A0A1G9PVT3</accession>
<dbReference type="Proteomes" id="UP000199202">
    <property type="component" value="Unassembled WGS sequence"/>
</dbReference>